<dbReference type="InterPro" id="IPR001969">
    <property type="entry name" value="Aspartic_peptidase_AS"/>
</dbReference>
<name>A0AAV7VY63_PLEWA</name>
<dbReference type="AlphaFoldDB" id="A0AAV7VY63"/>
<organism evidence="1 2">
    <name type="scientific">Pleurodeles waltl</name>
    <name type="common">Iberian ribbed newt</name>
    <dbReference type="NCBI Taxonomy" id="8319"/>
    <lineage>
        <taxon>Eukaryota</taxon>
        <taxon>Metazoa</taxon>
        <taxon>Chordata</taxon>
        <taxon>Craniata</taxon>
        <taxon>Vertebrata</taxon>
        <taxon>Euteleostomi</taxon>
        <taxon>Amphibia</taxon>
        <taxon>Batrachia</taxon>
        <taxon>Caudata</taxon>
        <taxon>Salamandroidea</taxon>
        <taxon>Salamandridae</taxon>
        <taxon>Pleurodelinae</taxon>
        <taxon>Pleurodeles</taxon>
    </lineage>
</organism>
<dbReference type="Proteomes" id="UP001066276">
    <property type="component" value="Chromosome 1_2"/>
</dbReference>
<comment type="caution">
    <text evidence="1">The sequence shown here is derived from an EMBL/GenBank/DDBJ whole genome shotgun (WGS) entry which is preliminary data.</text>
</comment>
<evidence type="ECO:0000313" key="2">
    <source>
        <dbReference type="Proteomes" id="UP001066276"/>
    </source>
</evidence>
<dbReference type="GO" id="GO:0006508">
    <property type="term" value="P:proteolysis"/>
    <property type="evidence" value="ECO:0007669"/>
    <property type="project" value="InterPro"/>
</dbReference>
<dbReference type="Gene3D" id="2.40.70.10">
    <property type="entry name" value="Acid Proteases"/>
    <property type="match status" value="1"/>
</dbReference>
<evidence type="ECO:0008006" key="3">
    <source>
        <dbReference type="Google" id="ProtNLM"/>
    </source>
</evidence>
<evidence type="ECO:0000313" key="1">
    <source>
        <dbReference type="EMBL" id="KAJ1205232.1"/>
    </source>
</evidence>
<feature type="non-terminal residue" evidence="1">
    <location>
        <position position="115"/>
    </location>
</feature>
<dbReference type="SUPFAM" id="SSF50630">
    <property type="entry name" value="Acid proteases"/>
    <property type="match status" value="1"/>
</dbReference>
<reference evidence="1" key="1">
    <citation type="journal article" date="2022" name="bioRxiv">
        <title>Sequencing and chromosome-scale assembly of the giantPleurodeles waltlgenome.</title>
        <authorList>
            <person name="Brown T."/>
            <person name="Elewa A."/>
            <person name="Iarovenko S."/>
            <person name="Subramanian E."/>
            <person name="Araus A.J."/>
            <person name="Petzold A."/>
            <person name="Susuki M."/>
            <person name="Suzuki K.-i.T."/>
            <person name="Hayashi T."/>
            <person name="Toyoda A."/>
            <person name="Oliveira C."/>
            <person name="Osipova E."/>
            <person name="Leigh N.D."/>
            <person name="Simon A."/>
            <person name="Yun M.H."/>
        </authorList>
    </citation>
    <scope>NUCLEOTIDE SEQUENCE</scope>
    <source>
        <strain evidence="1">20211129_DDA</strain>
        <tissue evidence="1">Liver</tissue>
    </source>
</reference>
<protein>
    <recommendedName>
        <fullName evidence="3">Peptidase A2 domain-containing protein</fullName>
    </recommendedName>
</protein>
<dbReference type="CDD" id="cd00303">
    <property type="entry name" value="retropepsin_like"/>
    <property type="match status" value="1"/>
</dbReference>
<feature type="non-terminal residue" evidence="1">
    <location>
        <position position="1"/>
    </location>
</feature>
<accession>A0AAV7VY63</accession>
<dbReference type="GO" id="GO:0004190">
    <property type="term" value="F:aspartic-type endopeptidase activity"/>
    <property type="evidence" value="ECO:0007669"/>
    <property type="project" value="InterPro"/>
</dbReference>
<sequence length="115" mass="12314">VDALIDTGASINVIATSVLQCIPFQPHLRPTTTQVYTFGSAKPLPLVGVFTTLLSHEGQSIPAKVFVTTMGSDMLLSCRTAEQLNLISFAFSVHLGTVENLLTEFQSLFDGIGCL</sequence>
<gene>
    <name evidence="1" type="ORF">NDU88_000667</name>
</gene>
<keyword evidence="2" id="KW-1185">Reference proteome</keyword>
<dbReference type="EMBL" id="JANPWB010000002">
    <property type="protein sequence ID" value="KAJ1205232.1"/>
    <property type="molecule type" value="Genomic_DNA"/>
</dbReference>
<dbReference type="PROSITE" id="PS00141">
    <property type="entry name" value="ASP_PROTEASE"/>
    <property type="match status" value="1"/>
</dbReference>
<proteinExistence type="predicted"/>
<dbReference type="InterPro" id="IPR021109">
    <property type="entry name" value="Peptidase_aspartic_dom_sf"/>
</dbReference>